<protein>
    <submittedName>
        <fullName evidence="1">Uncharacterized protein</fullName>
    </submittedName>
</protein>
<sequence length="105" mass="11554">MTQSTPLSAFIGSFMAPKHASETAAVAHLTKLQEGAQWRLDDDAVAQRPKGYHSKPLYTASEGFPEVPRRYTVVTHARDRNLDTYAANSYTAAIAIQEGIKTRGF</sequence>
<evidence type="ECO:0000313" key="2">
    <source>
        <dbReference type="Proteomes" id="UP000794436"/>
    </source>
</evidence>
<accession>A0A8K1CHH5</accession>
<evidence type="ECO:0000313" key="1">
    <source>
        <dbReference type="EMBL" id="TMW63651.1"/>
    </source>
</evidence>
<dbReference type="AlphaFoldDB" id="A0A8K1CHH5"/>
<dbReference type="OrthoDB" id="156350at2759"/>
<gene>
    <name evidence="1" type="ORF">Poli38472_002592</name>
</gene>
<dbReference type="EMBL" id="SPLM01000072">
    <property type="protein sequence ID" value="TMW63651.1"/>
    <property type="molecule type" value="Genomic_DNA"/>
</dbReference>
<keyword evidence="2" id="KW-1185">Reference proteome</keyword>
<organism evidence="1 2">
    <name type="scientific">Pythium oligandrum</name>
    <name type="common">Mycoparasitic fungus</name>
    <dbReference type="NCBI Taxonomy" id="41045"/>
    <lineage>
        <taxon>Eukaryota</taxon>
        <taxon>Sar</taxon>
        <taxon>Stramenopiles</taxon>
        <taxon>Oomycota</taxon>
        <taxon>Peronosporomycetes</taxon>
        <taxon>Pythiales</taxon>
        <taxon>Pythiaceae</taxon>
        <taxon>Pythium</taxon>
    </lineage>
</organism>
<proteinExistence type="predicted"/>
<dbReference type="Proteomes" id="UP000794436">
    <property type="component" value="Unassembled WGS sequence"/>
</dbReference>
<name>A0A8K1CHH5_PYTOL</name>
<comment type="caution">
    <text evidence="1">The sequence shown here is derived from an EMBL/GenBank/DDBJ whole genome shotgun (WGS) entry which is preliminary data.</text>
</comment>
<reference evidence="1" key="1">
    <citation type="submission" date="2019-03" db="EMBL/GenBank/DDBJ databases">
        <title>Long read genome sequence of the mycoparasitic Pythium oligandrum ATCC 38472 isolated from sugarbeet rhizosphere.</title>
        <authorList>
            <person name="Gaulin E."/>
        </authorList>
    </citation>
    <scope>NUCLEOTIDE SEQUENCE</scope>
    <source>
        <strain evidence="1">ATCC 38472_TT</strain>
    </source>
</reference>